<dbReference type="CDD" id="cd00093">
    <property type="entry name" value="HTH_XRE"/>
    <property type="match status" value="1"/>
</dbReference>
<dbReference type="GO" id="GO:0003677">
    <property type="term" value="F:DNA binding"/>
    <property type="evidence" value="ECO:0007669"/>
    <property type="project" value="UniProtKB-KW"/>
</dbReference>
<dbReference type="EMBL" id="QJKC01000020">
    <property type="protein sequence ID" value="PXX42240.1"/>
    <property type="molecule type" value="Genomic_DNA"/>
</dbReference>
<dbReference type="Proteomes" id="UP000248395">
    <property type="component" value="Unassembled WGS sequence"/>
</dbReference>
<evidence type="ECO:0000313" key="3">
    <source>
        <dbReference type="Proteomes" id="UP000248395"/>
    </source>
</evidence>
<evidence type="ECO:0000259" key="1">
    <source>
        <dbReference type="PROSITE" id="PS50943"/>
    </source>
</evidence>
<evidence type="ECO:0000313" key="2">
    <source>
        <dbReference type="EMBL" id="PXX42240.1"/>
    </source>
</evidence>
<dbReference type="PROSITE" id="PS50943">
    <property type="entry name" value="HTH_CROC1"/>
    <property type="match status" value="1"/>
</dbReference>
<dbReference type="RefSeq" id="WP_059284888.1">
    <property type="nucleotide sequence ID" value="NZ_LNQU01000010.1"/>
</dbReference>
<dbReference type="Gene3D" id="1.10.260.40">
    <property type="entry name" value="lambda repressor-like DNA-binding domains"/>
    <property type="match status" value="1"/>
</dbReference>
<comment type="caution">
    <text evidence="2">The sequence shown here is derived from an EMBL/GenBank/DDBJ whole genome shotgun (WGS) entry which is preliminary data.</text>
</comment>
<dbReference type="SMART" id="SM00530">
    <property type="entry name" value="HTH_XRE"/>
    <property type="match status" value="1"/>
</dbReference>
<feature type="domain" description="HTH cro/C1-type" evidence="1">
    <location>
        <begin position="8"/>
        <end position="61"/>
    </location>
</feature>
<protein>
    <submittedName>
        <fullName evidence="2">DNA-binding XRE family transcriptional regulator</fullName>
    </submittedName>
</protein>
<dbReference type="AlphaFoldDB" id="A0A318JPS7"/>
<dbReference type="Pfam" id="PF01381">
    <property type="entry name" value="HTH_3"/>
    <property type="match status" value="1"/>
</dbReference>
<keyword evidence="2" id="KW-0238">DNA-binding</keyword>
<dbReference type="InterPro" id="IPR001387">
    <property type="entry name" value="Cro/C1-type_HTH"/>
</dbReference>
<dbReference type="OrthoDB" id="8595830at2"/>
<name>A0A318JPS7_9NEIS</name>
<accession>A0A318JPS7</accession>
<organism evidence="2 3">
    <name type="scientific">Aquitalea magnusonii</name>
    <dbReference type="NCBI Taxonomy" id="332411"/>
    <lineage>
        <taxon>Bacteria</taxon>
        <taxon>Pseudomonadati</taxon>
        <taxon>Pseudomonadota</taxon>
        <taxon>Betaproteobacteria</taxon>
        <taxon>Neisseriales</taxon>
        <taxon>Chromobacteriaceae</taxon>
        <taxon>Aquitalea</taxon>
    </lineage>
</organism>
<gene>
    <name evidence="2" type="ORF">DFR38_12037</name>
</gene>
<dbReference type="SUPFAM" id="SSF47413">
    <property type="entry name" value="lambda repressor-like DNA-binding domains"/>
    <property type="match status" value="1"/>
</dbReference>
<keyword evidence="3" id="KW-1185">Reference proteome</keyword>
<dbReference type="InterPro" id="IPR010982">
    <property type="entry name" value="Lambda_DNA-bd_dom_sf"/>
</dbReference>
<proteinExistence type="predicted"/>
<reference evidence="2 3" key="1">
    <citation type="submission" date="2018-05" db="EMBL/GenBank/DDBJ databases">
        <title>Genomic Encyclopedia of Type Strains, Phase IV (KMG-IV): sequencing the most valuable type-strain genomes for metagenomic binning, comparative biology and taxonomic classification.</title>
        <authorList>
            <person name="Goeker M."/>
        </authorList>
    </citation>
    <scope>NUCLEOTIDE SEQUENCE [LARGE SCALE GENOMIC DNA]</scope>
    <source>
        <strain evidence="2 3">DSM 25134</strain>
    </source>
</reference>
<sequence length="115" mass="12644">MENFGDRVKAERIARGWSQGELGRRVGASTSTISDIENNPTRVTTKLVALARALRVTAEWLETGKEPKARAVDLQTAYIVAEDIHDLADKLLSKGPEAIGELMKIIAESSINRQK</sequence>